<reference evidence="3 4" key="1">
    <citation type="submission" date="2018-06" db="EMBL/GenBank/DDBJ databases">
        <title>Comparative genomics reveals the genomic features of Rhizophagus irregularis, R. cerebriforme, R. diaphanum and Gigaspora rosea, and their symbiotic lifestyle signature.</title>
        <authorList>
            <person name="Morin E."/>
            <person name="San Clemente H."/>
            <person name="Chen E.C.H."/>
            <person name="De La Providencia I."/>
            <person name="Hainaut M."/>
            <person name="Kuo A."/>
            <person name="Kohler A."/>
            <person name="Murat C."/>
            <person name="Tang N."/>
            <person name="Roy S."/>
            <person name="Loubradou J."/>
            <person name="Henrissat B."/>
            <person name="Grigoriev I.V."/>
            <person name="Corradi N."/>
            <person name="Roux C."/>
            <person name="Martin F.M."/>
        </authorList>
    </citation>
    <scope>NUCLEOTIDE SEQUENCE [LARGE SCALE GENOMIC DNA]</scope>
    <source>
        <strain evidence="3 4">DAOM 194757</strain>
    </source>
</reference>
<comment type="caution">
    <text evidence="3">The sequence shown here is derived from an EMBL/GenBank/DDBJ whole genome shotgun (WGS) entry which is preliminary data.</text>
</comment>
<dbReference type="Proteomes" id="UP000266673">
    <property type="component" value="Unassembled WGS sequence"/>
</dbReference>
<evidence type="ECO:0000256" key="1">
    <source>
        <dbReference type="SAM" id="MobiDB-lite"/>
    </source>
</evidence>
<organism evidence="3 4">
    <name type="scientific">Gigaspora rosea</name>
    <dbReference type="NCBI Taxonomy" id="44941"/>
    <lineage>
        <taxon>Eukaryota</taxon>
        <taxon>Fungi</taxon>
        <taxon>Fungi incertae sedis</taxon>
        <taxon>Mucoromycota</taxon>
        <taxon>Glomeromycotina</taxon>
        <taxon>Glomeromycetes</taxon>
        <taxon>Diversisporales</taxon>
        <taxon>Gigasporaceae</taxon>
        <taxon>Gigaspora</taxon>
    </lineage>
</organism>
<protein>
    <submittedName>
        <fullName evidence="3">Uncharacterized protein</fullName>
    </submittedName>
</protein>
<keyword evidence="2" id="KW-0472">Membrane</keyword>
<keyword evidence="2" id="KW-1133">Transmembrane helix</keyword>
<feature type="transmembrane region" description="Helical" evidence="2">
    <location>
        <begin position="125"/>
        <end position="146"/>
    </location>
</feature>
<sequence>MHRINRIHSIKSLKFRLYNTAFTQKKNVIRFFSNNNNLNSFKLIYHNPKIQINFSKQQTQIILKRCLNQDTNAAGVWDTFPDPFHPIVEKSAETAIDDENYPRQKKKSPTDNDGKKKRSILSPRVMDAVLTTVMGLAAVGLGGVFYQAW</sequence>
<dbReference type="EMBL" id="QKWP01000320">
    <property type="protein sequence ID" value="RIB22209.1"/>
    <property type="molecule type" value="Genomic_DNA"/>
</dbReference>
<proteinExistence type="predicted"/>
<evidence type="ECO:0000313" key="4">
    <source>
        <dbReference type="Proteomes" id="UP000266673"/>
    </source>
</evidence>
<evidence type="ECO:0000256" key="2">
    <source>
        <dbReference type="SAM" id="Phobius"/>
    </source>
</evidence>
<keyword evidence="4" id="KW-1185">Reference proteome</keyword>
<gene>
    <name evidence="3" type="ORF">C2G38_1021638</name>
</gene>
<accession>A0A397VMH1</accession>
<evidence type="ECO:0000313" key="3">
    <source>
        <dbReference type="EMBL" id="RIB22209.1"/>
    </source>
</evidence>
<keyword evidence="2" id="KW-0812">Transmembrane</keyword>
<dbReference type="AlphaFoldDB" id="A0A397VMH1"/>
<name>A0A397VMH1_9GLOM</name>
<feature type="region of interest" description="Disordered" evidence="1">
    <location>
        <begin position="94"/>
        <end position="118"/>
    </location>
</feature>